<proteinExistence type="predicted"/>
<name>A0A1S6IVK3_9FIRM</name>
<accession>A0A1S6IVK3</accession>
<reference evidence="2 3" key="1">
    <citation type="journal article" date="2016" name="Int. J. Syst. Evol. Microbiol.">
        <title>Desulfotomaculum ferrireducens sp. nov., a moderately thermophilic sulfate-reducing and dissimilatory Fe(III)-reducing bacterium isolated from compost.</title>
        <authorList>
            <person name="Yang G."/>
            <person name="Guo J."/>
            <person name="Zhuang L."/>
            <person name="Yuan Y."/>
            <person name="Zhou S."/>
        </authorList>
    </citation>
    <scope>NUCLEOTIDE SEQUENCE [LARGE SCALE GENOMIC DNA]</scope>
    <source>
        <strain evidence="2 3">GSS09</strain>
    </source>
</reference>
<feature type="transmembrane region" description="Helical" evidence="1">
    <location>
        <begin position="114"/>
        <end position="137"/>
    </location>
</feature>
<feature type="transmembrane region" description="Helical" evidence="1">
    <location>
        <begin position="72"/>
        <end position="94"/>
    </location>
</feature>
<protein>
    <submittedName>
        <fullName evidence="2">Uncharacterized protein</fullName>
    </submittedName>
</protein>
<dbReference type="AlphaFoldDB" id="A0A1S6IVK3"/>
<keyword evidence="3" id="KW-1185">Reference proteome</keyword>
<dbReference type="EMBL" id="CP019698">
    <property type="protein sequence ID" value="AQS58792.1"/>
    <property type="molecule type" value="Genomic_DNA"/>
</dbReference>
<dbReference type="STRING" id="1833852.B0537_06675"/>
<gene>
    <name evidence="2" type="ORF">B0537_06675</name>
</gene>
<sequence>MFQSCVVGLPLITCAFLFGLANTLGVFFLYASRTDSTCICFTSGLLLILLNSWLYMLYCYRHGHELLDREKCVLGILFIEVLAICNIISGNRLIAYSKSGLNPGSTEMVHLPQISLTSAVSFSGILLATEVISAHCIGLEVAFRSSLFVDSQIKMAGNFPI</sequence>
<dbReference type="KEGG" id="dfg:B0537_06675"/>
<dbReference type="Proteomes" id="UP000189464">
    <property type="component" value="Chromosome"/>
</dbReference>
<dbReference type="RefSeq" id="WP_077713819.1">
    <property type="nucleotide sequence ID" value="NZ_CP019698.1"/>
</dbReference>
<evidence type="ECO:0000313" key="2">
    <source>
        <dbReference type="EMBL" id="AQS58792.1"/>
    </source>
</evidence>
<evidence type="ECO:0000256" key="1">
    <source>
        <dbReference type="SAM" id="Phobius"/>
    </source>
</evidence>
<evidence type="ECO:0000313" key="3">
    <source>
        <dbReference type="Proteomes" id="UP000189464"/>
    </source>
</evidence>
<feature type="transmembrane region" description="Helical" evidence="1">
    <location>
        <begin position="7"/>
        <end position="30"/>
    </location>
</feature>
<feature type="transmembrane region" description="Helical" evidence="1">
    <location>
        <begin position="36"/>
        <end position="60"/>
    </location>
</feature>
<keyword evidence="1" id="KW-0472">Membrane</keyword>
<organism evidence="2 3">
    <name type="scientific">Desulforamulus ferrireducens</name>
    <dbReference type="NCBI Taxonomy" id="1833852"/>
    <lineage>
        <taxon>Bacteria</taxon>
        <taxon>Bacillati</taxon>
        <taxon>Bacillota</taxon>
        <taxon>Clostridia</taxon>
        <taxon>Eubacteriales</taxon>
        <taxon>Peptococcaceae</taxon>
        <taxon>Desulforamulus</taxon>
    </lineage>
</organism>
<dbReference type="OrthoDB" id="9998817at2"/>
<keyword evidence="1" id="KW-0812">Transmembrane</keyword>
<keyword evidence="1" id="KW-1133">Transmembrane helix</keyword>